<dbReference type="PROSITE" id="PS00893">
    <property type="entry name" value="NUDIX_BOX"/>
    <property type="match status" value="1"/>
</dbReference>
<gene>
    <name evidence="4" type="ORF">CLV67_118195</name>
</gene>
<evidence type="ECO:0000313" key="5">
    <source>
        <dbReference type="Proteomes" id="UP000239415"/>
    </source>
</evidence>
<dbReference type="InterPro" id="IPR020084">
    <property type="entry name" value="NUDIX_hydrolase_CS"/>
</dbReference>
<evidence type="ECO:0000256" key="2">
    <source>
        <dbReference type="ARBA" id="ARBA00022801"/>
    </source>
</evidence>
<dbReference type="Proteomes" id="UP000239415">
    <property type="component" value="Unassembled WGS sequence"/>
</dbReference>
<feature type="domain" description="Nudix hydrolase" evidence="3">
    <location>
        <begin position="17"/>
        <end position="152"/>
    </location>
</feature>
<dbReference type="GO" id="GO:0016787">
    <property type="term" value="F:hydrolase activity"/>
    <property type="evidence" value="ECO:0007669"/>
    <property type="project" value="UniProtKB-KW"/>
</dbReference>
<reference evidence="4 5" key="1">
    <citation type="submission" date="2018-03" db="EMBL/GenBank/DDBJ databases">
        <title>Genomic Encyclopedia of Archaeal and Bacterial Type Strains, Phase II (KMG-II): from individual species to whole genera.</title>
        <authorList>
            <person name="Goeker M."/>
        </authorList>
    </citation>
    <scope>NUCLEOTIDE SEQUENCE [LARGE SCALE GENOMIC DNA]</scope>
    <source>
        <strain evidence="4 5">DSM 43146</strain>
    </source>
</reference>
<dbReference type="EMBL" id="PVMZ01000018">
    <property type="protein sequence ID" value="PRX16864.1"/>
    <property type="molecule type" value="Genomic_DNA"/>
</dbReference>
<keyword evidence="2" id="KW-0378">Hydrolase</keyword>
<dbReference type="InterPro" id="IPR015797">
    <property type="entry name" value="NUDIX_hydrolase-like_dom_sf"/>
</dbReference>
<dbReference type="OrthoDB" id="21342at2"/>
<protein>
    <submittedName>
        <fullName evidence="4">ADP-ribose pyrophosphatase YjhB (NUDIX family)</fullName>
    </submittedName>
</protein>
<accession>A0A2T0K254</accession>
<evidence type="ECO:0000313" key="4">
    <source>
        <dbReference type="EMBL" id="PRX16864.1"/>
    </source>
</evidence>
<dbReference type="PROSITE" id="PS51462">
    <property type="entry name" value="NUDIX"/>
    <property type="match status" value="1"/>
</dbReference>
<keyword evidence="5" id="KW-1185">Reference proteome</keyword>
<evidence type="ECO:0000256" key="1">
    <source>
        <dbReference type="ARBA" id="ARBA00001946"/>
    </source>
</evidence>
<dbReference type="InterPro" id="IPR000086">
    <property type="entry name" value="NUDIX_hydrolase_dom"/>
</dbReference>
<comment type="caution">
    <text evidence="4">The sequence shown here is derived from an EMBL/GenBank/DDBJ whole genome shotgun (WGS) entry which is preliminary data.</text>
</comment>
<evidence type="ECO:0000259" key="3">
    <source>
        <dbReference type="PROSITE" id="PS51462"/>
    </source>
</evidence>
<dbReference type="RefSeq" id="WP_106326518.1">
    <property type="nucleotide sequence ID" value="NZ_BOMO01000063.1"/>
</dbReference>
<proteinExistence type="predicted"/>
<dbReference type="Gene3D" id="3.90.79.10">
    <property type="entry name" value="Nucleoside Triphosphate Pyrophosphohydrolase"/>
    <property type="match status" value="1"/>
</dbReference>
<sequence length="161" mass="17783">MPTHRLPAGRPATVRARPTHPIDVFLILAHGDRVLLALRDGTGYADGLWNLPSGKLEHGEDALTALRRETTEEIGLLLAPDEPRLVTTVHHRTPAGHTRIGLTFAVTFDPVRHGQPVNAEPHKCAGIEWFHWDALPPELHSYSAACVEAWRAAEPLRLSGW</sequence>
<organism evidence="4 5">
    <name type="scientific">Actinoplanes italicus</name>
    <dbReference type="NCBI Taxonomy" id="113567"/>
    <lineage>
        <taxon>Bacteria</taxon>
        <taxon>Bacillati</taxon>
        <taxon>Actinomycetota</taxon>
        <taxon>Actinomycetes</taxon>
        <taxon>Micromonosporales</taxon>
        <taxon>Micromonosporaceae</taxon>
        <taxon>Actinoplanes</taxon>
    </lineage>
</organism>
<dbReference type="PANTHER" id="PTHR43046:SF16">
    <property type="entry name" value="ADP-RIBOSE PYROPHOSPHATASE YJHB-RELATED"/>
    <property type="match status" value="1"/>
</dbReference>
<dbReference type="PANTHER" id="PTHR43046">
    <property type="entry name" value="GDP-MANNOSE MANNOSYL HYDROLASE"/>
    <property type="match status" value="1"/>
</dbReference>
<name>A0A2T0K254_9ACTN</name>
<dbReference type="SUPFAM" id="SSF55811">
    <property type="entry name" value="Nudix"/>
    <property type="match status" value="1"/>
</dbReference>
<comment type="cofactor">
    <cofactor evidence="1">
        <name>Mg(2+)</name>
        <dbReference type="ChEBI" id="CHEBI:18420"/>
    </cofactor>
</comment>
<dbReference type="Pfam" id="PF00293">
    <property type="entry name" value="NUDIX"/>
    <property type="match status" value="1"/>
</dbReference>
<dbReference type="AlphaFoldDB" id="A0A2T0K254"/>